<feature type="compositionally biased region" description="Basic and acidic residues" evidence="1">
    <location>
        <begin position="988"/>
        <end position="1004"/>
    </location>
</feature>
<dbReference type="OrthoDB" id="40334at2759"/>
<dbReference type="CDD" id="cd02970">
    <property type="entry name" value="PRX_like2"/>
    <property type="match status" value="1"/>
</dbReference>
<feature type="compositionally biased region" description="Polar residues" evidence="1">
    <location>
        <begin position="958"/>
        <end position="976"/>
    </location>
</feature>
<feature type="compositionally biased region" description="Polar residues" evidence="1">
    <location>
        <begin position="1303"/>
        <end position="1321"/>
    </location>
</feature>
<evidence type="ECO:0000256" key="1">
    <source>
        <dbReference type="SAM" id="MobiDB-lite"/>
    </source>
</evidence>
<feature type="compositionally biased region" description="Pro residues" evidence="1">
    <location>
        <begin position="1111"/>
        <end position="1127"/>
    </location>
</feature>
<feature type="compositionally biased region" description="Basic and acidic residues" evidence="1">
    <location>
        <begin position="1156"/>
        <end position="1175"/>
    </location>
</feature>
<feature type="region of interest" description="Disordered" evidence="1">
    <location>
        <begin position="1528"/>
        <end position="1573"/>
    </location>
</feature>
<feature type="compositionally biased region" description="Polar residues" evidence="1">
    <location>
        <begin position="1044"/>
        <end position="1053"/>
    </location>
</feature>
<dbReference type="PANTHER" id="PTHR28630">
    <property type="match status" value="1"/>
</dbReference>
<feature type="compositionally biased region" description="Low complexity" evidence="1">
    <location>
        <begin position="328"/>
        <end position="337"/>
    </location>
</feature>
<feature type="compositionally biased region" description="Basic and acidic residues" evidence="1">
    <location>
        <begin position="1060"/>
        <end position="1072"/>
    </location>
</feature>
<feature type="compositionally biased region" description="Pro residues" evidence="1">
    <location>
        <begin position="1137"/>
        <end position="1152"/>
    </location>
</feature>
<dbReference type="STRING" id="92696.A0A4R0S4J1"/>
<protein>
    <submittedName>
        <fullName evidence="2">Uncharacterized protein</fullName>
    </submittedName>
</protein>
<sequence>MSSEHHSSSTRVKRKPPPAFPYSSRYPVPDPSDPFAPLAVLRERAHSSNVALVTPPDDPYTGNPKIASPDATTESGHSHYILQPDTQPADYSLSPASHRTQFGQTPKSTVDVKATPSRPWYHLTSGYFSEAAKPLRPPRSRVRPGRESASYFSDVDVTSDHARQQDLPRQIPQHQHHHHPNLAKSSAEPQRRQIDVSAQSRDSQYHYRRRSKSVFVLPSTSTHNPATTAPATASASVSANISSPPRADPSRQYTYDDRQSHGYEYDFDSEGERREHEHKHRQGSAQGHPPTMRSRASTNSDRSRRPTPPMTPDDTLSSMSTSPREQSAARSTSSSPPRTRDISPQQTQAVKSASGLKSKPKPSNIHVVRDPLPHVTPIQDTPASIHSSDFPLLLPPSPTSVQLSSSPTPLSSPAPAPIMHHANYANHAPMPSSASRHAESEPESLSISSPEPSTTTKRRRVTSIDSMRRRLRKTSAGVRGLKISAPSPVLLSPSPSPAPGRKPSFASDSSGMSASVSVAHGTEPSSSSSAGGGGGVGNGRLGGGGVGGSRRVEVRGGRSDSDTAAQSTTKQLPKPKKSLSHVNLHLKPLPNLSMQGGGGHSIAPSGNPSMASAIGHNSLLNPPNHIHDDDLSAPSDQEIVVPPPRISSAIAAVSHTRVRAETQLIRPSAQAKGKAPVRAQTVQAKYDIHKAVFVARQESYESEVEDDSVFTTLLALRELLSPYPANSALNNLHDQHGPASHQDEDDSVMEHDLSPEAVQEFLAPTDQTPPHTPAKPVTRYSPAQPRAESPAHLERVQRRSASPVETLSQPASSVERFLTAQHRSESPSPTAHSSASQTRSESPAVRRGQGTQIRSQSPAPPPQAQRRTPSPVQGQPQRAVVTAFSQRRAESPVHALSKTSAAALPKRSDSPVHPLAQRPATVQRSESPPRPGPTRARSADVVPQATTAAAQRRPEPQFQRSESPVHSRSVTSQARSASPAHTRPSAARRTESPTRIDRPLEVQKRSLSPVEPVARRPSPVQRKSGPSSTTSDRPPPPIRKRSDSPVQATSRQGPSHRRATSPEHREPSRRPEQPAVSRSVPIPGPSSRRIEAPAPLPLSPPVPYKDDIPSPLAPSPPTRAFSPPPRAKSPVPAHFDSPPPPPAFRAPSPSPPQRRSSTERKPLPRRETSKEEKSDYLPVAHLRNQAALMNKQQPSGSVGSRRKASGQSSTHGETQSVLSRARSPTVTSESSATVVGRISESVRSKRREETVEEETPATPAKDLFIASPQPRRQRTVPSTPALALSSPVPTSRSHPYPPKKTESYSLSSRSKASGRTQTRSPTDFDENALVSREQLTRAASMIVVAQNGIRVQFGDLFRDRKVIVIFIRHFWCAMDQDYMYSIAKNVDSAALRRAGTELVIIGNGASGMIKSYRHIFRTPFSMYTDPTLRLYNALGMTKRTNDPGPEFEKGEYVRHGLVGGIAMVVRNALKVGMPVWEKGGETSQLGGEFIFGPGMSCLYAHRMKYTRTHAPILGVLAACGLQIYPTSHQDDSQSTLGVEDEDQWMRDRDKSLDRMQARREKRRRGPPYSFGAR</sequence>
<dbReference type="PANTHER" id="PTHR28630:SF3">
    <property type="entry name" value="PEROXIREDOXIN-LIKE 2C"/>
    <property type="match status" value="1"/>
</dbReference>
<feature type="region of interest" description="Disordered" evidence="1">
    <location>
        <begin position="1"/>
        <end position="35"/>
    </location>
</feature>
<feature type="compositionally biased region" description="Pro residues" evidence="1">
    <location>
        <begin position="1094"/>
        <end position="1103"/>
    </location>
</feature>
<feature type="compositionally biased region" description="Gly residues" evidence="1">
    <location>
        <begin position="530"/>
        <end position="548"/>
    </location>
</feature>
<feature type="compositionally biased region" description="Low complexity" evidence="1">
    <location>
        <begin position="399"/>
        <end position="409"/>
    </location>
</feature>
<feature type="region of interest" description="Disordered" evidence="1">
    <location>
        <begin position="126"/>
        <end position="630"/>
    </location>
</feature>
<dbReference type="InterPro" id="IPR036249">
    <property type="entry name" value="Thioredoxin-like_sf"/>
</dbReference>
<feature type="compositionally biased region" description="Low complexity" evidence="1">
    <location>
        <begin position="484"/>
        <end position="493"/>
    </location>
</feature>
<dbReference type="InterPro" id="IPR032801">
    <property type="entry name" value="PXL2A/B/C"/>
</dbReference>
<feature type="compositionally biased region" description="Basic and acidic residues" evidence="1">
    <location>
        <begin position="254"/>
        <end position="275"/>
    </location>
</feature>
<feature type="compositionally biased region" description="Basic and acidic residues" evidence="1">
    <location>
        <begin position="1543"/>
        <end position="1558"/>
    </location>
</feature>
<dbReference type="Pfam" id="PF13911">
    <property type="entry name" value="AhpC-TSA_2"/>
    <property type="match status" value="1"/>
</dbReference>
<evidence type="ECO:0000313" key="3">
    <source>
        <dbReference type="Proteomes" id="UP000292702"/>
    </source>
</evidence>
<feature type="compositionally biased region" description="Basic and acidic residues" evidence="1">
    <location>
        <begin position="550"/>
        <end position="561"/>
    </location>
</feature>
<dbReference type="Proteomes" id="UP000292702">
    <property type="component" value="Unassembled WGS sequence"/>
</dbReference>
<feature type="region of interest" description="Disordered" evidence="1">
    <location>
        <begin position="764"/>
        <end position="1327"/>
    </location>
</feature>
<keyword evidence="3" id="KW-1185">Reference proteome</keyword>
<proteinExistence type="predicted"/>
<feature type="compositionally biased region" description="Polar residues" evidence="1">
    <location>
        <begin position="826"/>
        <end position="841"/>
    </location>
</feature>
<feature type="compositionally biased region" description="Polar residues" evidence="1">
    <location>
        <begin position="1205"/>
        <end position="1233"/>
    </location>
</feature>
<dbReference type="EMBL" id="RWJN01000001">
    <property type="protein sequence ID" value="TCD72004.1"/>
    <property type="molecule type" value="Genomic_DNA"/>
</dbReference>
<gene>
    <name evidence="2" type="ORF">EIP91_000136</name>
</gene>
<comment type="caution">
    <text evidence="2">The sequence shown here is derived from an EMBL/GenBank/DDBJ whole genome shotgun (WGS) entry which is preliminary data.</text>
</comment>
<feature type="compositionally biased region" description="Low complexity" evidence="1">
    <location>
        <begin position="443"/>
        <end position="455"/>
    </location>
</feature>
<evidence type="ECO:0000313" key="2">
    <source>
        <dbReference type="EMBL" id="TCD72004.1"/>
    </source>
</evidence>
<feature type="compositionally biased region" description="Polar residues" evidence="1">
    <location>
        <begin position="799"/>
        <end position="812"/>
    </location>
</feature>
<reference evidence="2 3" key="1">
    <citation type="submission" date="2018-11" db="EMBL/GenBank/DDBJ databases">
        <title>Genome assembly of Steccherinum ochraceum LE-BIN_3174, the white-rot fungus of the Steccherinaceae family (The Residual Polyporoid clade, Polyporales, Basidiomycota).</title>
        <authorList>
            <person name="Fedorova T.V."/>
            <person name="Glazunova O.A."/>
            <person name="Landesman E.O."/>
            <person name="Moiseenko K.V."/>
            <person name="Psurtseva N.V."/>
            <person name="Savinova O.S."/>
            <person name="Shakhova N.V."/>
            <person name="Tyazhelova T.V."/>
            <person name="Vasina D.V."/>
        </authorList>
    </citation>
    <scope>NUCLEOTIDE SEQUENCE [LARGE SCALE GENOMIC DNA]</scope>
    <source>
        <strain evidence="2 3">LE-BIN_3174</strain>
    </source>
</reference>
<feature type="compositionally biased region" description="Low complexity" evidence="1">
    <location>
        <begin position="218"/>
        <end position="239"/>
    </location>
</feature>
<organism evidence="2 3">
    <name type="scientific">Steccherinum ochraceum</name>
    <dbReference type="NCBI Taxonomy" id="92696"/>
    <lineage>
        <taxon>Eukaryota</taxon>
        <taxon>Fungi</taxon>
        <taxon>Dikarya</taxon>
        <taxon>Basidiomycota</taxon>
        <taxon>Agaricomycotina</taxon>
        <taxon>Agaricomycetes</taxon>
        <taxon>Polyporales</taxon>
        <taxon>Steccherinaceae</taxon>
        <taxon>Steccherinum</taxon>
    </lineage>
</organism>
<dbReference type="SUPFAM" id="SSF52833">
    <property type="entry name" value="Thioredoxin-like"/>
    <property type="match status" value="1"/>
</dbReference>
<feature type="compositionally biased region" description="Polar residues" evidence="1">
    <location>
        <begin position="94"/>
        <end position="108"/>
    </location>
</feature>
<feature type="compositionally biased region" description="Polar residues" evidence="1">
    <location>
        <begin position="342"/>
        <end position="351"/>
    </location>
</feature>
<accession>A0A4R0S4J1</accession>
<feature type="compositionally biased region" description="Low complexity" evidence="1">
    <location>
        <begin position="504"/>
        <end position="529"/>
    </location>
</feature>
<dbReference type="Gene3D" id="3.40.30.10">
    <property type="entry name" value="Glutaredoxin"/>
    <property type="match status" value="1"/>
</dbReference>
<feature type="compositionally biased region" description="Basic and acidic residues" evidence="1">
    <location>
        <begin position="1240"/>
        <end position="1249"/>
    </location>
</feature>
<feature type="region of interest" description="Disordered" evidence="1">
    <location>
        <begin position="727"/>
        <end position="749"/>
    </location>
</feature>
<feature type="compositionally biased region" description="Polar residues" evidence="1">
    <location>
        <begin position="562"/>
        <end position="571"/>
    </location>
</feature>
<name>A0A4R0S4J1_9APHY</name>
<feature type="region of interest" description="Disordered" evidence="1">
    <location>
        <begin position="51"/>
        <end position="113"/>
    </location>
</feature>